<dbReference type="PROSITE" id="PS50931">
    <property type="entry name" value="HTH_LYSR"/>
    <property type="match status" value="1"/>
</dbReference>
<sequence>MRLEDLDYFLAVAGAGHVGRAAESMGVTQPALTKGIQRLESELQMSLFERTAKGMVLTAAGEAFHERVRIARLGLDEAVKEANDLRLGKAGLIRAGISPTYAEPIFGHACAELLEQRPAARMQVMVGLNDKLFAALQQGDLDLCISALSQSERPEFHQHPLFADNLHVIAREGHPLFNSMSLQFRDLTTQSWILPNSAVMARRAVDARFAEQGLPAPNVVIESDSSIASLLSVVKATDLLSIIGASTLRQQSGAGLKVVPLHLAMWPRVIGITTRRNAYLSPLVMRFIELLRGYATVGNQSGP</sequence>
<dbReference type="Pfam" id="PF03466">
    <property type="entry name" value="LysR_substrate"/>
    <property type="match status" value="1"/>
</dbReference>
<comment type="caution">
    <text evidence="6">The sequence shown here is derived from an EMBL/GenBank/DDBJ whole genome shotgun (WGS) entry which is preliminary data.</text>
</comment>
<dbReference type="InterPro" id="IPR000847">
    <property type="entry name" value="LysR_HTH_N"/>
</dbReference>
<organism evidence="6 7">
    <name type="scientific">Noviherbaspirillum album</name>
    <dbReference type="NCBI Taxonomy" id="3080276"/>
    <lineage>
        <taxon>Bacteria</taxon>
        <taxon>Pseudomonadati</taxon>
        <taxon>Pseudomonadota</taxon>
        <taxon>Betaproteobacteria</taxon>
        <taxon>Burkholderiales</taxon>
        <taxon>Oxalobacteraceae</taxon>
        <taxon>Noviherbaspirillum</taxon>
    </lineage>
</organism>
<dbReference type="Gene3D" id="1.10.10.10">
    <property type="entry name" value="Winged helix-like DNA-binding domain superfamily/Winged helix DNA-binding domain"/>
    <property type="match status" value="1"/>
</dbReference>
<gene>
    <name evidence="6" type="ORF">RY831_00945</name>
</gene>
<dbReference type="InterPro" id="IPR036390">
    <property type="entry name" value="WH_DNA-bd_sf"/>
</dbReference>
<evidence type="ECO:0000313" key="6">
    <source>
        <dbReference type="EMBL" id="MEC4717709.1"/>
    </source>
</evidence>
<proteinExistence type="inferred from homology"/>
<evidence type="ECO:0000256" key="1">
    <source>
        <dbReference type="ARBA" id="ARBA00009437"/>
    </source>
</evidence>
<dbReference type="InterPro" id="IPR036388">
    <property type="entry name" value="WH-like_DNA-bd_sf"/>
</dbReference>
<comment type="similarity">
    <text evidence="1">Belongs to the LysR transcriptional regulatory family.</text>
</comment>
<dbReference type="RefSeq" id="WP_326504459.1">
    <property type="nucleotide sequence ID" value="NZ_JAWIIV010000001.1"/>
</dbReference>
<keyword evidence="4" id="KW-0804">Transcription</keyword>
<evidence type="ECO:0000313" key="7">
    <source>
        <dbReference type="Proteomes" id="UP001352263"/>
    </source>
</evidence>
<evidence type="ECO:0000256" key="3">
    <source>
        <dbReference type="ARBA" id="ARBA00023125"/>
    </source>
</evidence>
<evidence type="ECO:0000259" key="5">
    <source>
        <dbReference type="PROSITE" id="PS50931"/>
    </source>
</evidence>
<dbReference type="PRINTS" id="PR00039">
    <property type="entry name" value="HTHLYSR"/>
</dbReference>
<dbReference type="Proteomes" id="UP001352263">
    <property type="component" value="Unassembled WGS sequence"/>
</dbReference>
<dbReference type="InterPro" id="IPR005119">
    <property type="entry name" value="LysR_subst-bd"/>
</dbReference>
<keyword evidence="2" id="KW-0805">Transcription regulation</keyword>
<dbReference type="SUPFAM" id="SSF53850">
    <property type="entry name" value="Periplasmic binding protein-like II"/>
    <property type="match status" value="1"/>
</dbReference>
<evidence type="ECO:0000256" key="4">
    <source>
        <dbReference type="ARBA" id="ARBA00023163"/>
    </source>
</evidence>
<evidence type="ECO:0000256" key="2">
    <source>
        <dbReference type="ARBA" id="ARBA00023015"/>
    </source>
</evidence>
<name>A0ABU6J268_9BURK</name>
<dbReference type="InterPro" id="IPR050950">
    <property type="entry name" value="HTH-type_LysR_regulators"/>
</dbReference>
<accession>A0ABU6J268</accession>
<dbReference type="PANTHER" id="PTHR30419">
    <property type="entry name" value="HTH-TYPE TRANSCRIPTIONAL REGULATOR YBHD"/>
    <property type="match status" value="1"/>
</dbReference>
<feature type="domain" description="HTH lysR-type" evidence="5">
    <location>
        <begin position="1"/>
        <end position="58"/>
    </location>
</feature>
<dbReference type="Pfam" id="PF00126">
    <property type="entry name" value="HTH_1"/>
    <property type="match status" value="1"/>
</dbReference>
<protein>
    <submittedName>
        <fullName evidence="6">LysR family transcriptional regulator</fullName>
    </submittedName>
</protein>
<dbReference type="EMBL" id="JAWIIV010000001">
    <property type="protein sequence ID" value="MEC4717709.1"/>
    <property type="molecule type" value="Genomic_DNA"/>
</dbReference>
<reference evidence="6 7" key="1">
    <citation type="submission" date="2023-10" db="EMBL/GenBank/DDBJ databases">
        <title>Noviherbaspirillum sp. CPCC 100848 genome assembly.</title>
        <authorList>
            <person name="Li X.Y."/>
            <person name="Fang X.M."/>
        </authorList>
    </citation>
    <scope>NUCLEOTIDE SEQUENCE [LARGE SCALE GENOMIC DNA]</scope>
    <source>
        <strain evidence="6 7">CPCC 100848</strain>
    </source>
</reference>
<dbReference type="SUPFAM" id="SSF46785">
    <property type="entry name" value="Winged helix' DNA-binding domain"/>
    <property type="match status" value="1"/>
</dbReference>
<dbReference type="Gene3D" id="3.40.190.290">
    <property type="match status" value="1"/>
</dbReference>
<keyword evidence="3" id="KW-0238">DNA-binding</keyword>
<keyword evidence="7" id="KW-1185">Reference proteome</keyword>